<dbReference type="GO" id="GO:0030198">
    <property type="term" value="P:extracellular matrix organization"/>
    <property type="evidence" value="ECO:0007669"/>
    <property type="project" value="TreeGrafter"/>
</dbReference>
<sequence length="231" mass="22931">MKLLRTVAAATTVFALSGALAACSEEDEPTNASDDSAQTSDSAEPEGAGDSGDSGDTGDMGAGAATFGDGCAEIPTSGAGSFDGMVNDPVATAASNNPLLKTLVAAVTSIDGLADTLNGQEALTVFAPYDPAFAEIPEKDLNALVEGGMKDGQDSTLYKILAHHVLPTNADPAAVGGDQDTLAGDTLTVEGDAESGMTVSDGTVTASVLCGNIPTANATVYVIDKVLTGVK</sequence>
<dbReference type="AlphaFoldDB" id="A0A853C7U3"/>
<dbReference type="PROSITE" id="PS51257">
    <property type="entry name" value="PROKAR_LIPOPROTEIN"/>
    <property type="match status" value="1"/>
</dbReference>
<name>A0A853C7U3_9ACTN</name>
<feature type="signal peptide" evidence="2">
    <location>
        <begin position="1"/>
        <end position="21"/>
    </location>
</feature>
<dbReference type="EMBL" id="JACCFP010000001">
    <property type="protein sequence ID" value="NYJ03221.1"/>
    <property type="molecule type" value="Genomic_DNA"/>
</dbReference>
<dbReference type="InterPro" id="IPR036378">
    <property type="entry name" value="FAS1_dom_sf"/>
</dbReference>
<keyword evidence="5" id="KW-1185">Reference proteome</keyword>
<dbReference type="Gene3D" id="2.30.180.10">
    <property type="entry name" value="FAS1 domain"/>
    <property type="match status" value="1"/>
</dbReference>
<evidence type="ECO:0000256" key="1">
    <source>
        <dbReference type="SAM" id="MobiDB-lite"/>
    </source>
</evidence>
<feature type="compositionally biased region" description="Low complexity" evidence="1">
    <location>
        <begin position="57"/>
        <end position="67"/>
    </location>
</feature>
<feature type="domain" description="FAS1" evidence="3">
    <location>
        <begin position="87"/>
        <end position="227"/>
    </location>
</feature>
<dbReference type="RefSeq" id="WP_179669492.1">
    <property type="nucleotide sequence ID" value="NZ_JACCFP010000001.1"/>
</dbReference>
<organism evidence="4 5">
    <name type="scientific">Nocardioides thalensis</name>
    <dbReference type="NCBI Taxonomy" id="1914755"/>
    <lineage>
        <taxon>Bacteria</taxon>
        <taxon>Bacillati</taxon>
        <taxon>Actinomycetota</taxon>
        <taxon>Actinomycetes</taxon>
        <taxon>Propionibacteriales</taxon>
        <taxon>Nocardioidaceae</taxon>
        <taxon>Nocardioides</taxon>
    </lineage>
</organism>
<keyword evidence="2" id="KW-0732">Signal</keyword>
<dbReference type="SMART" id="SM00554">
    <property type="entry name" value="FAS1"/>
    <property type="match status" value="1"/>
</dbReference>
<reference evidence="4 5" key="1">
    <citation type="submission" date="2020-07" db="EMBL/GenBank/DDBJ databases">
        <title>Sequencing the genomes of 1000 actinobacteria strains.</title>
        <authorList>
            <person name="Klenk H.-P."/>
        </authorList>
    </citation>
    <scope>NUCLEOTIDE SEQUENCE [LARGE SCALE GENOMIC DNA]</scope>
    <source>
        <strain evidence="4 5">DSM 103833</strain>
    </source>
</reference>
<dbReference type="PROSITE" id="PS50213">
    <property type="entry name" value="FAS1"/>
    <property type="match status" value="1"/>
</dbReference>
<dbReference type="PANTHER" id="PTHR10900:SF77">
    <property type="entry name" value="FI19380P1"/>
    <property type="match status" value="1"/>
</dbReference>
<proteinExistence type="predicted"/>
<dbReference type="PANTHER" id="PTHR10900">
    <property type="entry name" value="PERIOSTIN-RELATED"/>
    <property type="match status" value="1"/>
</dbReference>
<evidence type="ECO:0000256" key="2">
    <source>
        <dbReference type="SAM" id="SignalP"/>
    </source>
</evidence>
<dbReference type="InterPro" id="IPR050904">
    <property type="entry name" value="Adhesion/Biosynth-related"/>
</dbReference>
<dbReference type="GO" id="GO:0005615">
    <property type="term" value="C:extracellular space"/>
    <property type="evidence" value="ECO:0007669"/>
    <property type="project" value="TreeGrafter"/>
</dbReference>
<evidence type="ECO:0000313" key="5">
    <source>
        <dbReference type="Proteomes" id="UP000530424"/>
    </source>
</evidence>
<dbReference type="InterPro" id="IPR000782">
    <property type="entry name" value="FAS1_domain"/>
</dbReference>
<dbReference type="Pfam" id="PF02469">
    <property type="entry name" value="Fasciclin"/>
    <property type="match status" value="1"/>
</dbReference>
<feature type="compositionally biased region" description="Low complexity" evidence="1">
    <location>
        <begin position="32"/>
        <end position="42"/>
    </location>
</feature>
<protein>
    <submittedName>
        <fullName evidence="4">Putative surface protein with fasciclin (FAS1) repeats</fullName>
    </submittedName>
</protein>
<evidence type="ECO:0000259" key="3">
    <source>
        <dbReference type="PROSITE" id="PS50213"/>
    </source>
</evidence>
<gene>
    <name evidence="4" type="ORF">HNR19_003919</name>
</gene>
<comment type="caution">
    <text evidence="4">The sequence shown here is derived from an EMBL/GenBank/DDBJ whole genome shotgun (WGS) entry which is preliminary data.</text>
</comment>
<dbReference type="SUPFAM" id="SSF82153">
    <property type="entry name" value="FAS1 domain"/>
    <property type="match status" value="1"/>
</dbReference>
<dbReference type="GO" id="GO:0031012">
    <property type="term" value="C:extracellular matrix"/>
    <property type="evidence" value="ECO:0007669"/>
    <property type="project" value="TreeGrafter"/>
</dbReference>
<dbReference type="Proteomes" id="UP000530424">
    <property type="component" value="Unassembled WGS sequence"/>
</dbReference>
<evidence type="ECO:0000313" key="4">
    <source>
        <dbReference type="EMBL" id="NYJ03221.1"/>
    </source>
</evidence>
<dbReference type="GO" id="GO:0050839">
    <property type="term" value="F:cell adhesion molecule binding"/>
    <property type="evidence" value="ECO:0007669"/>
    <property type="project" value="TreeGrafter"/>
</dbReference>
<accession>A0A853C7U3</accession>
<feature type="chain" id="PRO_5032388430" evidence="2">
    <location>
        <begin position="22"/>
        <end position="231"/>
    </location>
</feature>
<feature type="region of interest" description="Disordered" evidence="1">
    <location>
        <begin position="25"/>
        <end position="67"/>
    </location>
</feature>
<dbReference type="GO" id="GO:0007155">
    <property type="term" value="P:cell adhesion"/>
    <property type="evidence" value="ECO:0007669"/>
    <property type="project" value="TreeGrafter"/>
</dbReference>